<feature type="coiled-coil region" evidence="1">
    <location>
        <begin position="264"/>
        <end position="291"/>
    </location>
</feature>
<proteinExistence type="predicted"/>
<reference evidence="3" key="1">
    <citation type="journal article" date="2021" name="Proc. Natl. Acad. Sci. U.S.A.">
        <title>Three genomes in the algal genus Volvox reveal the fate of a haploid sex-determining region after a transition to homothallism.</title>
        <authorList>
            <person name="Yamamoto K."/>
            <person name="Hamaji T."/>
            <person name="Kawai-Toyooka H."/>
            <person name="Matsuzaki R."/>
            <person name="Takahashi F."/>
            <person name="Nishimura Y."/>
            <person name="Kawachi M."/>
            <person name="Noguchi H."/>
            <person name="Minakuchi Y."/>
            <person name="Umen J.G."/>
            <person name="Toyoda A."/>
            <person name="Nozaki H."/>
        </authorList>
    </citation>
    <scope>NUCLEOTIDE SEQUENCE</scope>
    <source>
        <strain evidence="3">NIES-3785</strain>
    </source>
</reference>
<name>A0A8J4G9N7_9CHLO</name>
<keyword evidence="1" id="KW-0175">Coiled coil</keyword>
<feature type="coiled-coil region" evidence="1">
    <location>
        <begin position="343"/>
        <end position="370"/>
    </location>
</feature>
<sequence length="412" mass="45035">MLGLEHGETGISEELSEAAQVVQTEQWFCNEVVERCTKKGTEIVNVDGFKFIRKRKRTLNVEQATAQLGSPAVSGPDSACAQAVPAPDGGAPVAADGLPHIDGNPKSGNQAVDQLAGAEVNRRSPQQNNEPEQSSDPISPKAVVETQPPVEEQREQQHERQQLEQHQQFREQDLHTIVGNLLKFIPSGCPPASSVTWLLRETLRIAVPPDDEDGLAAAAAMLQDFQEGLDQQVAAAQQLLLKGSPADLQQFDSLPPMVRSMCAAERHMASLRQQLAALEREEAEWIALEEKYRSGGGCIYRAEDETLALSSGDSREESTEVHVDLEVLKAVQQRAELQLSLQVEAINDMLDKAELMVTRAQQTCASLQADYHKENFQSYAHVNSPNVLVKILSQALPTAGEEFVPASQPTDD</sequence>
<evidence type="ECO:0000313" key="4">
    <source>
        <dbReference type="Proteomes" id="UP000722791"/>
    </source>
</evidence>
<accession>A0A8J4G9N7</accession>
<dbReference type="AlphaFoldDB" id="A0A8J4G9N7"/>
<feature type="compositionally biased region" description="Polar residues" evidence="2">
    <location>
        <begin position="123"/>
        <end position="137"/>
    </location>
</feature>
<organism evidence="3 4">
    <name type="scientific">Volvox reticuliferus</name>
    <dbReference type="NCBI Taxonomy" id="1737510"/>
    <lineage>
        <taxon>Eukaryota</taxon>
        <taxon>Viridiplantae</taxon>
        <taxon>Chlorophyta</taxon>
        <taxon>core chlorophytes</taxon>
        <taxon>Chlorophyceae</taxon>
        <taxon>CS clade</taxon>
        <taxon>Chlamydomonadales</taxon>
        <taxon>Volvocaceae</taxon>
        <taxon>Volvox</taxon>
    </lineage>
</organism>
<evidence type="ECO:0000256" key="1">
    <source>
        <dbReference type="SAM" id="Coils"/>
    </source>
</evidence>
<evidence type="ECO:0000256" key="2">
    <source>
        <dbReference type="SAM" id="MobiDB-lite"/>
    </source>
</evidence>
<comment type="caution">
    <text evidence="3">The sequence shown here is derived from an EMBL/GenBank/DDBJ whole genome shotgun (WGS) entry which is preliminary data.</text>
</comment>
<feature type="region of interest" description="Disordered" evidence="2">
    <location>
        <begin position="68"/>
        <end position="168"/>
    </location>
</feature>
<protein>
    <submittedName>
        <fullName evidence="3">Uncharacterized protein</fullName>
    </submittedName>
</protein>
<gene>
    <name evidence="3" type="ORF">Vretimale_7641</name>
</gene>
<dbReference type="EMBL" id="BNCQ01000012">
    <property type="protein sequence ID" value="GIM02797.1"/>
    <property type="molecule type" value="Genomic_DNA"/>
</dbReference>
<dbReference type="OrthoDB" id="539383at2759"/>
<feature type="compositionally biased region" description="Basic and acidic residues" evidence="2">
    <location>
        <begin position="151"/>
        <end position="168"/>
    </location>
</feature>
<feature type="compositionally biased region" description="Low complexity" evidence="2">
    <location>
        <begin position="83"/>
        <end position="97"/>
    </location>
</feature>
<dbReference type="Proteomes" id="UP000722791">
    <property type="component" value="Unassembled WGS sequence"/>
</dbReference>
<evidence type="ECO:0000313" key="3">
    <source>
        <dbReference type="EMBL" id="GIM02797.1"/>
    </source>
</evidence>